<gene>
    <name evidence="6" type="ORF">WM40_11265</name>
</gene>
<dbReference type="InterPro" id="IPR016156">
    <property type="entry name" value="FAD/NAD-linked_Rdtase_dimer_sf"/>
</dbReference>
<protein>
    <recommendedName>
        <fullName evidence="8">Dihydrolipoyl dehydrogenase</fullName>
    </recommendedName>
</protein>
<accession>A0A0F5K131</accession>
<dbReference type="PANTHER" id="PTHR43014">
    <property type="entry name" value="MERCURIC REDUCTASE"/>
    <property type="match status" value="1"/>
</dbReference>
<organism evidence="6 7">
    <name type="scientific">Robbsia andropogonis</name>
    <dbReference type="NCBI Taxonomy" id="28092"/>
    <lineage>
        <taxon>Bacteria</taxon>
        <taxon>Pseudomonadati</taxon>
        <taxon>Pseudomonadota</taxon>
        <taxon>Betaproteobacteria</taxon>
        <taxon>Burkholderiales</taxon>
        <taxon>Burkholderiaceae</taxon>
        <taxon>Robbsia</taxon>
    </lineage>
</organism>
<dbReference type="InterPro" id="IPR036188">
    <property type="entry name" value="FAD/NAD-bd_sf"/>
</dbReference>
<evidence type="ECO:0000256" key="3">
    <source>
        <dbReference type="ARBA" id="ARBA00022827"/>
    </source>
</evidence>
<dbReference type="InterPro" id="IPR004099">
    <property type="entry name" value="Pyr_nucl-diS_OxRdtase_dimer"/>
</dbReference>
<dbReference type="GO" id="GO:0003955">
    <property type="term" value="F:NAD(P)H dehydrogenase (quinone) activity"/>
    <property type="evidence" value="ECO:0007669"/>
    <property type="project" value="TreeGrafter"/>
</dbReference>
<dbReference type="SUPFAM" id="SSF51905">
    <property type="entry name" value="FAD/NAD(P)-binding domain"/>
    <property type="match status" value="2"/>
</dbReference>
<evidence type="ECO:0000259" key="4">
    <source>
        <dbReference type="Pfam" id="PF02852"/>
    </source>
</evidence>
<dbReference type="InterPro" id="IPR023753">
    <property type="entry name" value="FAD/NAD-binding_dom"/>
</dbReference>
<keyword evidence="3" id="KW-0274">FAD</keyword>
<feature type="domain" description="Pyridine nucleotide-disulphide oxidoreductase dimerisation" evidence="4">
    <location>
        <begin position="375"/>
        <end position="479"/>
    </location>
</feature>
<dbReference type="STRING" id="28092.WM40_11265"/>
<evidence type="ECO:0000313" key="6">
    <source>
        <dbReference type="EMBL" id="KKB63625.1"/>
    </source>
</evidence>
<dbReference type="GO" id="GO:0050660">
    <property type="term" value="F:flavin adenine dinucleotide binding"/>
    <property type="evidence" value="ECO:0007669"/>
    <property type="project" value="TreeGrafter"/>
</dbReference>
<dbReference type="AlphaFoldDB" id="A0A0F5K131"/>
<keyword evidence="7" id="KW-1185">Reference proteome</keyword>
<dbReference type="Gene3D" id="1.10.287.990">
    <property type="entry name" value="Fe,Mn superoxide dismutase (SOD) domain"/>
    <property type="match status" value="1"/>
</dbReference>
<dbReference type="SUPFAM" id="SSF55424">
    <property type="entry name" value="FAD/NAD-linked reductases, dimerisation (C-terminal) domain"/>
    <property type="match status" value="1"/>
</dbReference>
<reference evidence="6 7" key="1">
    <citation type="submission" date="2015-03" db="EMBL/GenBank/DDBJ databases">
        <title>Draft Genome Sequence of Burkholderia andropogonis type strain ICMP2807, isolated from Sorghum bicolor.</title>
        <authorList>
            <person name="Lopes-Santos L."/>
            <person name="Castro D.B."/>
            <person name="Ottoboni L.M."/>
            <person name="Park D."/>
            <person name="Weirc B.S."/>
            <person name="Destefano S.A."/>
        </authorList>
    </citation>
    <scope>NUCLEOTIDE SEQUENCE [LARGE SCALE GENOMIC DNA]</scope>
    <source>
        <strain evidence="6 7">ICMP2807</strain>
    </source>
</reference>
<keyword evidence="2" id="KW-0285">Flavoprotein</keyword>
<comment type="cofactor">
    <cofactor evidence="1">
        <name>FAD</name>
        <dbReference type="ChEBI" id="CHEBI:57692"/>
    </cofactor>
</comment>
<dbReference type="EMBL" id="LAQU01000009">
    <property type="protein sequence ID" value="KKB63625.1"/>
    <property type="molecule type" value="Genomic_DNA"/>
</dbReference>
<dbReference type="Proteomes" id="UP000033618">
    <property type="component" value="Unassembled WGS sequence"/>
</dbReference>
<dbReference type="Pfam" id="PF07992">
    <property type="entry name" value="Pyr_redox_2"/>
    <property type="match status" value="1"/>
</dbReference>
<evidence type="ECO:0000259" key="5">
    <source>
        <dbReference type="Pfam" id="PF07992"/>
    </source>
</evidence>
<sequence>MSAYRAAKKRGARVMLVEAQSYGTTCAQRACMPSKLLIAAANAMYDTTLLDGFGVTLPQAPEVGDGARVLARVRKERDRFVASVIDDVDDFPASDKLKGRARFLSDRALLVTPEAPFADPNGPRYHIETRATVIATGAKALIPDAYRPLGEALCTSDDIFEWPSLPRRLAVIGTGVIALELGQALSRLGVAVTMFGRDGNLAALQDPAVRDAAFALLRTQMPIHAHTAPHAERLAKGGARLHWTSSGENATTGSHGDRDAPTIKRHVDVDRVLLATGRVPVFDGLDLERTSVATDKRGVPLFDGGTMQCLGRAASGDDASSHPARLPIFIAGDVDGQRPWLNDAANEGHIAGDNAARVAAPDGVVAPQPLPTPMSLVFCDPVILSVGARYASLDPRRFVTGSIDFAHQGRSQVVQRAHGLLHVYVDIHSGALLGAEGIAPAGEHLAHLLAWSIQQNLSVDDTLAMPFYHPVFEEGLRTALREAMRARTVARRATANCADAVTETPLSNAIGT</sequence>
<comment type="caution">
    <text evidence="6">The sequence shown here is derived from an EMBL/GenBank/DDBJ whole genome shotgun (WGS) entry which is preliminary data.</text>
</comment>
<dbReference type="PRINTS" id="PR00411">
    <property type="entry name" value="PNDRDTASEI"/>
</dbReference>
<name>A0A0F5K131_9BURK</name>
<dbReference type="Gene3D" id="3.30.390.30">
    <property type="match status" value="1"/>
</dbReference>
<evidence type="ECO:0000256" key="2">
    <source>
        <dbReference type="ARBA" id="ARBA00022630"/>
    </source>
</evidence>
<evidence type="ECO:0000256" key="1">
    <source>
        <dbReference type="ARBA" id="ARBA00001974"/>
    </source>
</evidence>
<dbReference type="PRINTS" id="PR00368">
    <property type="entry name" value="FADPNR"/>
</dbReference>
<evidence type="ECO:0008006" key="8">
    <source>
        <dbReference type="Google" id="ProtNLM"/>
    </source>
</evidence>
<dbReference type="InterPro" id="IPR036324">
    <property type="entry name" value="Mn/Fe_SOD_N_sf"/>
</dbReference>
<dbReference type="NCBIfam" id="NF004939">
    <property type="entry name" value="PRK06292.1-1"/>
    <property type="match status" value="1"/>
</dbReference>
<dbReference type="PATRIC" id="fig|28092.6.peg.2646"/>
<dbReference type="PANTHER" id="PTHR43014:SF4">
    <property type="entry name" value="PYRIDINE NUCLEOTIDE-DISULFIDE OXIDOREDUCTASE RCLA-RELATED"/>
    <property type="match status" value="1"/>
</dbReference>
<evidence type="ECO:0000313" key="7">
    <source>
        <dbReference type="Proteomes" id="UP000033618"/>
    </source>
</evidence>
<dbReference type="Gene3D" id="3.50.50.60">
    <property type="entry name" value="FAD/NAD(P)-binding domain"/>
    <property type="match status" value="2"/>
</dbReference>
<proteinExistence type="predicted"/>
<dbReference type="Pfam" id="PF02852">
    <property type="entry name" value="Pyr_redox_dim"/>
    <property type="match status" value="1"/>
</dbReference>
<feature type="domain" description="FAD/NAD(P)-binding" evidence="5">
    <location>
        <begin position="2"/>
        <end position="303"/>
    </location>
</feature>